<keyword evidence="2" id="KW-1185">Reference proteome</keyword>
<accession>A0A3D9UJA8</accession>
<comment type="caution">
    <text evidence="1">The sequence shown here is derived from an EMBL/GenBank/DDBJ whole genome shotgun (WGS) entry which is preliminary data.</text>
</comment>
<reference evidence="1 2" key="1">
    <citation type="submission" date="2018-08" db="EMBL/GenBank/DDBJ databases">
        <title>Sequencing the genomes of 1000 actinobacteria strains.</title>
        <authorList>
            <person name="Klenk H.-P."/>
        </authorList>
    </citation>
    <scope>NUCLEOTIDE SEQUENCE [LARGE SCALE GENOMIC DNA]</scope>
    <source>
        <strain evidence="1 2">DSM 22967</strain>
    </source>
</reference>
<dbReference type="Proteomes" id="UP000256253">
    <property type="component" value="Unassembled WGS sequence"/>
</dbReference>
<dbReference type="AlphaFoldDB" id="A0A3D9UJA8"/>
<dbReference type="RefSeq" id="WP_115921636.1">
    <property type="nucleotide sequence ID" value="NZ_QTUA01000001.1"/>
</dbReference>
<proteinExistence type="predicted"/>
<sequence length="62" mass="7188">MNTSMNLFADPIDRDAQRVSHDTAAARGRRPALLARTARRGWTEVLRQWHLQQRLHGRALQI</sequence>
<evidence type="ECO:0000313" key="1">
    <source>
        <dbReference type="EMBL" id="REF29528.1"/>
    </source>
</evidence>
<dbReference type="EMBL" id="QTUA01000001">
    <property type="protein sequence ID" value="REF29528.1"/>
    <property type="molecule type" value="Genomic_DNA"/>
</dbReference>
<gene>
    <name evidence="1" type="ORF">DFJ65_0479</name>
</gene>
<evidence type="ECO:0000313" key="2">
    <source>
        <dbReference type="Proteomes" id="UP000256253"/>
    </source>
</evidence>
<organism evidence="1 2">
    <name type="scientific">Calidifontibacter indicus</name>
    <dbReference type="NCBI Taxonomy" id="419650"/>
    <lineage>
        <taxon>Bacteria</taxon>
        <taxon>Bacillati</taxon>
        <taxon>Actinomycetota</taxon>
        <taxon>Actinomycetes</taxon>
        <taxon>Micrococcales</taxon>
        <taxon>Dermacoccaceae</taxon>
        <taxon>Calidifontibacter</taxon>
    </lineage>
</organism>
<name>A0A3D9UJA8_9MICO</name>
<protein>
    <submittedName>
        <fullName evidence="1">Uncharacterized protein</fullName>
    </submittedName>
</protein>